<proteinExistence type="predicted"/>
<accession>A0AAJ2BES5</accession>
<dbReference type="GO" id="GO:0006629">
    <property type="term" value="P:lipid metabolic process"/>
    <property type="evidence" value="ECO:0007669"/>
    <property type="project" value="InterPro"/>
</dbReference>
<dbReference type="PANTHER" id="PTHR46211">
    <property type="entry name" value="GLYCEROPHOSPHORYL DIESTER PHOSPHODIESTERASE"/>
    <property type="match status" value="1"/>
</dbReference>
<name>A0AAJ2BES5_9HYPH</name>
<feature type="domain" description="GP-PDE" evidence="1">
    <location>
        <begin position="10"/>
        <end position="247"/>
    </location>
</feature>
<evidence type="ECO:0000313" key="2">
    <source>
        <dbReference type="EMBL" id="MDR6102468.1"/>
    </source>
</evidence>
<sequence>MTLKLSWLTAQPVAHRGYHDLNKEVWENTLSAFTRAIEAGYAIECDVQLAADSVPVVFHDHEMTRLTGIKGDVRERTSAELGMLSIGQTKDRVPTLKQLLKLCAGKVPLVIELKGRDGEGVDDGFAEAVLEELEGYEGHVALMSFDHHLLKDLKAAGSPWPLGLTAEGAKPEDFFKHDEAMQIGLDFISYFWGHLPNSFIEAQRKLSVPVITWTVRDENALEKSYTYADQITFEGFVPNSKDQSAIA</sequence>
<dbReference type="Gene3D" id="3.20.20.190">
    <property type="entry name" value="Phosphatidylinositol (PI) phosphodiesterase"/>
    <property type="match status" value="1"/>
</dbReference>
<dbReference type="EMBL" id="JAVIZC010000003">
    <property type="protein sequence ID" value="MDR6102468.1"/>
    <property type="molecule type" value="Genomic_DNA"/>
</dbReference>
<dbReference type="AlphaFoldDB" id="A0AAJ2BES5"/>
<reference evidence="2" key="1">
    <citation type="submission" date="2023-08" db="EMBL/GenBank/DDBJ databases">
        <title>Functional and genomic diversity of the sorghum phyllosphere microbiome.</title>
        <authorList>
            <person name="Shade A."/>
        </authorList>
    </citation>
    <scope>NUCLEOTIDE SEQUENCE</scope>
    <source>
        <strain evidence="2">SORGH_AS_0974</strain>
    </source>
</reference>
<dbReference type="InterPro" id="IPR030395">
    <property type="entry name" value="GP_PDE_dom"/>
</dbReference>
<dbReference type="SUPFAM" id="SSF51695">
    <property type="entry name" value="PLC-like phosphodiesterases"/>
    <property type="match status" value="1"/>
</dbReference>
<dbReference type="Pfam" id="PF03009">
    <property type="entry name" value="GDPD"/>
    <property type="match status" value="1"/>
</dbReference>
<dbReference type="PANTHER" id="PTHR46211:SF1">
    <property type="entry name" value="GLYCEROPHOSPHODIESTER PHOSPHODIESTERASE, CYTOPLASMIC"/>
    <property type="match status" value="1"/>
</dbReference>
<dbReference type="PROSITE" id="PS51704">
    <property type="entry name" value="GP_PDE"/>
    <property type="match status" value="1"/>
</dbReference>
<dbReference type="CDD" id="cd08585">
    <property type="entry name" value="GDPD_like_3"/>
    <property type="match status" value="1"/>
</dbReference>
<dbReference type="GO" id="GO:0008081">
    <property type="term" value="F:phosphoric diester hydrolase activity"/>
    <property type="evidence" value="ECO:0007669"/>
    <property type="project" value="InterPro"/>
</dbReference>
<evidence type="ECO:0000313" key="3">
    <source>
        <dbReference type="Proteomes" id="UP001255601"/>
    </source>
</evidence>
<protein>
    <submittedName>
        <fullName evidence="2">Glycerophosphoryl diester phosphodiesterase</fullName>
    </submittedName>
</protein>
<comment type="caution">
    <text evidence="2">The sequence shown here is derived from an EMBL/GenBank/DDBJ whole genome shotgun (WGS) entry which is preliminary data.</text>
</comment>
<dbReference type="RefSeq" id="WP_309771160.1">
    <property type="nucleotide sequence ID" value="NZ_JAVIZC010000003.1"/>
</dbReference>
<gene>
    <name evidence="2" type="ORF">QE369_002665</name>
</gene>
<dbReference type="InterPro" id="IPR017946">
    <property type="entry name" value="PLC-like_Pdiesterase_TIM-brl"/>
</dbReference>
<organism evidence="2 3">
    <name type="scientific">Agrobacterium larrymoorei</name>
    <dbReference type="NCBI Taxonomy" id="160699"/>
    <lineage>
        <taxon>Bacteria</taxon>
        <taxon>Pseudomonadati</taxon>
        <taxon>Pseudomonadota</taxon>
        <taxon>Alphaproteobacteria</taxon>
        <taxon>Hyphomicrobiales</taxon>
        <taxon>Rhizobiaceae</taxon>
        <taxon>Rhizobium/Agrobacterium group</taxon>
        <taxon>Agrobacterium</taxon>
    </lineage>
</organism>
<evidence type="ECO:0000259" key="1">
    <source>
        <dbReference type="PROSITE" id="PS51704"/>
    </source>
</evidence>
<dbReference type="Proteomes" id="UP001255601">
    <property type="component" value="Unassembled WGS sequence"/>
</dbReference>